<evidence type="ECO:0000313" key="2">
    <source>
        <dbReference type="Proteomes" id="UP000789702"/>
    </source>
</evidence>
<evidence type="ECO:0000313" key="1">
    <source>
        <dbReference type="EMBL" id="CAG8743634.1"/>
    </source>
</evidence>
<comment type="caution">
    <text evidence="1">The sequence shown here is derived from an EMBL/GenBank/DDBJ whole genome shotgun (WGS) entry which is preliminary data.</text>
</comment>
<dbReference type="EMBL" id="CAJVPU010042495">
    <property type="protein sequence ID" value="CAG8743634.1"/>
    <property type="molecule type" value="Genomic_DNA"/>
</dbReference>
<organism evidence="1 2">
    <name type="scientific">Dentiscutata heterogama</name>
    <dbReference type="NCBI Taxonomy" id="1316150"/>
    <lineage>
        <taxon>Eukaryota</taxon>
        <taxon>Fungi</taxon>
        <taxon>Fungi incertae sedis</taxon>
        <taxon>Mucoromycota</taxon>
        <taxon>Glomeromycotina</taxon>
        <taxon>Glomeromycetes</taxon>
        <taxon>Diversisporales</taxon>
        <taxon>Gigasporaceae</taxon>
        <taxon>Dentiscutata</taxon>
    </lineage>
</organism>
<gene>
    <name evidence="1" type="ORF">DHETER_LOCUS14205</name>
</gene>
<accession>A0ACA9Q9Y3</accession>
<reference evidence="1" key="1">
    <citation type="submission" date="2021-06" db="EMBL/GenBank/DDBJ databases">
        <authorList>
            <person name="Kallberg Y."/>
            <person name="Tangrot J."/>
            <person name="Rosling A."/>
        </authorList>
    </citation>
    <scope>NUCLEOTIDE SEQUENCE</scope>
    <source>
        <strain evidence="1">IL203A</strain>
    </source>
</reference>
<protein>
    <submittedName>
        <fullName evidence="1">16995_t:CDS:1</fullName>
    </submittedName>
</protein>
<name>A0ACA9Q9Y3_9GLOM</name>
<sequence length="55" mass="6114">LTLKFFFGQLRVIESQASQFSSVQSSFCGCDIGAEMGGATYLDNVVYHSRIFEDI</sequence>
<keyword evidence="2" id="KW-1185">Reference proteome</keyword>
<proteinExistence type="predicted"/>
<dbReference type="Proteomes" id="UP000789702">
    <property type="component" value="Unassembled WGS sequence"/>
</dbReference>
<feature type="non-terminal residue" evidence="1">
    <location>
        <position position="1"/>
    </location>
</feature>